<protein>
    <submittedName>
        <fullName evidence="1">Uncharacterized protein</fullName>
    </submittedName>
</protein>
<name>A0AAQ3TWL7_PASNO</name>
<evidence type="ECO:0000313" key="2">
    <source>
        <dbReference type="Proteomes" id="UP001341281"/>
    </source>
</evidence>
<feature type="non-terminal residue" evidence="1">
    <location>
        <position position="257"/>
    </location>
</feature>
<evidence type="ECO:0000313" key="1">
    <source>
        <dbReference type="EMBL" id="WVZ79974.1"/>
    </source>
</evidence>
<keyword evidence="2" id="KW-1185">Reference proteome</keyword>
<reference evidence="1 2" key="1">
    <citation type="submission" date="2024-02" db="EMBL/GenBank/DDBJ databases">
        <title>High-quality chromosome-scale genome assembly of Pensacola bahiagrass (Paspalum notatum Flugge var. saurae).</title>
        <authorList>
            <person name="Vega J.M."/>
            <person name="Podio M."/>
            <person name="Orjuela J."/>
            <person name="Siena L.A."/>
            <person name="Pessino S.C."/>
            <person name="Combes M.C."/>
            <person name="Mariac C."/>
            <person name="Albertini E."/>
            <person name="Pupilli F."/>
            <person name="Ortiz J.P.A."/>
            <person name="Leblanc O."/>
        </authorList>
    </citation>
    <scope>NUCLEOTIDE SEQUENCE [LARGE SCALE GENOMIC DNA]</scope>
    <source>
        <strain evidence="1">R1</strain>
        <tissue evidence="1">Leaf</tissue>
    </source>
</reference>
<gene>
    <name evidence="1" type="ORF">U9M48_027495</name>
</gene>
<dbReference type="AlphaFoldDB" id="A0AAQ3TWL7"/>
<dbReference type="EMBL" id="CP144750">
    <property type="protein sequence ID" value="WVZ79974.1"/>
    <property type="molecule type" value="Genomic_DNA"/>
</dbReference>
<sequence length="257" mass="29113">MLLVMLQASELISAKSSVGPIKCTDEDLPVPLKIRKPAKTDLLPLIDRIAYNLRSCKASLLRRVGWLVVVHAIFTGIPIHLMIVSDLPKWVIRAIDKIRLGFLWTGRQNVSGGNLLVSWEKVQRPLQYGGLGYSTLKRWLGPYASDGFGYKSLSTLGYQFRYLAMPKLSLMSSWKQRFGMVRILNSRLIGGCMVIIEYLKLWELVDDLTLQPHVADQHIWKLTSSGLYTSKSAYNAFFVGSIKFAPWKRISKSWAPL</sequence>
<accession>A0AAQ3TWL7</accession>
<proteinExistence type="predicted"/>
<organism evidence="1 2">
    <name type="scientific">Paspalum notatum var. saurae</name>
    <dbReference type="NCBI Taxonomy" id="547442"/>
    <lineage>
        <taxon>Eukaryota</taxon>
        <taxon>Viridiplantae</taxon>
        <taxon>Streptophyta</taxon>
        <taxon>Embryophyta</taxon>
        <taxon>Tracheophyta</taxon>
        <taxon>Spermatophyta</taxon>
        <taxon>Magnoliopsida</taxon>
        <taxon>Liliopsida</taxon>
        <taxon>Poales</taxon>
        <taxon>Poaceae</taxon>
        <taxon>PACMAD clade</taxon>
        <taxon>Panicoideae</taxon>
        <taxon>Andropogonodae</taxon>
        <taxon>Paspaleae</taxon>
        <taxon>Paspalinae</taxon>
        <taxon>Paspalum</taxon>
    </lineage>
</organism>
<dbReference type="Proteomes" id="UP001341281">
    <property type="component" value="Chromosome 06"/>
</dbReference>
<dbReference type="PANTHER" id="PTHR33116:SF78">
    <property type="entry name" value="OS12G0587133 PROTEIN"/>
    <property type="match status" value="1"/>
</dbReference>
<dbReference type="PANTHER" id="PTHR33116">
    <property type="entry name" value="REVERSE TRANSCRIPTASE ZINC-BINDING DOMAIN-CONTAINING PROTEIN-RELATED-RELATED"/>
    <property type="match status" value="1"/>
</dbReference>